<keyword evidence="4 6" id="KW-1133">Transmembrane helix</keyword>
<feature type="transmembrane region" description="Helical" evidence="6">
    <location>
        <begin position="6"/>
        <end position="22"/>
    </location>
</feature>
<evidence type="ECO:0000256" key="1">
    <source>
        <dbReference type="ARBA" id="ARBA00004651"/>
    </source>
</evidence>
<evidence type="ECO:0000256" key="5">
    <source>
        <dbReference type="ARBA" id="ARBA00023136"/>
    </source>
</evidence>
<name>A0A2M6Z453_9BACT</name>
<reference evidence="8" key="1">
    <citation type="submission" date="2017-09" db="EMBL/GenBank/DDBJ databases">
        <title>Depth-based differentiation of microbial function through sediment-hosted aquifers and enrichment of novel symbionts in the deep terrestrial subsurface.</title>
        <authorList>
            <person name="Probst A.J."/>
            <person name="Ladd B."/>
            <person name="Jarett J.K."/>
            <person name="Geller-Mcgrath D.E."/>
            <person name="Sieber C.M.K."/>
            <person name="Emerson J.B."/>
            <person name="Anantharaman K."/>
            <person name="Thomas B.C."/>
            <person name="Malmstrom R."/>
            <person name="Stieglmeier M."/>
            <person name="Klingl A."/>
            <person name="Woyke T."/>
            <person name="Ryan C.M."/>
            <person name="Banfield J.F."/>
        </authorList>
    </citation>
    <scope>NUCLEOTIDE SEQUENCE [LARGE SCALE GENOMIC DNA]</scope>
</reference>
<accession>A0A2M6Z453</accession>
<feature type="transmembrane region" description="Helical" evidence="6">
    <location>
        <begin position="151"/>
        <end position="172"/>
    </location>
</feature>
<dbReference type="EMBL" id="PEWP01000015">
    <property type="protein sequence ID" value="PIU47097.1"/>
    <property type="molecule type" value="Genomic_DNA"/>
</dbReference>
<feature type="transmembrane region" description="Helical" evidence="6">
    <location>
        <begin position="302"/>
        <end position="320"/>
    </location>
</feature>
<feature type="transmembrane region" description="Helical" evidence="6">
    <location>
        <begin position="34"/>
        <end position="57"/>
    </location>
</feature>
<feature type="transmembrane region" description="Helical" evidence="6">
    <location>
        <begin position="268"/>
        <end position="290"/>
    </location>
</feature>
<feature type="transmembrane region" description="Helical" evidence="6">
    <location>
        <begin position="77"/>
        <end position="104"/>
    </location>
</feature>
<dbReference type="InterPro" id="IPR022791">
    <property type="entry name" value="L-PG_synthase/AglD"/>
</dbReference>
<feature type="transmembrane region" description="Helical" evidence="6">
    <location>
        <begin position="125"/>
        <end position="145"/>
    </location>
</feature>
<feature type="transmembrane region" description="Helical" evidence="6">
    <location>
        <begin position="226"/>
        <end position="248"/>
    </location>
</feature>
<evidence type="ECO:0000256" key="6">
    <source>
        <dbReference type="SAM" id="Phobius"/>
    </source>
</evidence>
<evidence type="ECO:0000313" key="7">
    <source>
        <dbReference type="EMBL" id="PIU47097.1"/>
    </source>
</evidence>
<proteinExistence type="predicted"/>
<keyword evidence="5 6" id="KW-0472">Membrane</keyword>
<evidence type="ECO:0008006" key="9">
    <source>
        <dbReference type="Google" id="ProtNLM"/>
    </source>
</evidence>
<evidence type="ECO:0000256" key="3">
    <source>
        <dbReference type="ARBA" id="ARBA00022692"/>
    </source>
</evidence>
<organism evidence="7 8">
    <name type="scientific">bacterium (Candidatus Gribaldobacteria) CG07_land_8_20_14_0_80_33_18</name>
    <dbReference type="NCBI Taxonomy" id="2014272"/>
    <lineage>
        <taxon>Bacteria</taxon>
        <taxon>Candidatus Gribaldobacteria</taxon>
    </lineage>
</organism>
<keyword evidence="3 6" id="KW-0812">Transmembrane</keyword>
<dbReference type="PANTHER" id="PTHR40277">
    <property type="entry name" value="BLL5419 PROTEIN"/>
    <property type="match status" value="1"/>
</dbReference>
<sequence>MKKVLKFSITLAIGFFIFWLVLKRVGLNSLNEALSLFLSFKGLIIIALTFVTALIGVLKWKSILASYGFKPPSKELIGLWLVDFGVSYLTPVSISGGEAIRIYFTKKKFNIPWEKSAAAAIVDKILDATLLLMFVIVGLLFFVFYGHFPSGIMLTLVLLMIGGVSGLLLLFYSKALNRESVLEWFFKFLGIKKEKIKNSENGKIIFDTEKEIIKFFNLKRKDFWKALGLSYLRYFLLFFRTALLIFFVKEGIGISKALAIYGFVNGSLLFPIPAAFGSLEAVSAFGFSSFGLGEASGATFAMVFRSADLVVCLFGLLFLIKHGAEIAEMKILGFFDKFKINK</sequence>
<dbReference type="GO" id="GO:0005886">
    <property type="term" value="C:plasma membrane"/>
    <property type="evidence" value="ECO:0007669"/>
    <property type="project" value="UniProtKB-SubCell"/>
</dbReference>
<keyword evidence="2" id="KW-1003">Cell membrane</keyword>
<dbReference type="Proteomes" id="UP000228777">
    <property type="component" value="Unassembled WGS sequence"/>
</dbReference>
<gene>
    <name evidence="7" type="ORF">COS93_00785</name>
</gene>
<dbReference type="AlphaFoldDB" id="A0A2M6Z453"/>
<evidence type="ECO:0000313" key="8">
    <source>
        <dbReference type="Proteomes" id="UP000228777"/>
    </source>
</evidence>
<dbReference type="PANTHER" id="PTHR40277:SF1">
    <property type="entry name" value="BLL5419 PROTEIN"/>
    <property type="match status" value="1"/>
</dbReference>
<evidence type="ECO:0000256" key="2">
    <source>
        <dbReference type="ARBA" id="ARBA00022475"/>
    </source>
</evidence>
<comment type="caution">
    <text evidence="7">The sequence shown here is derived from an EMBL/GenBank/DDBJ whole genome shotgun (WGS) entry which is preliminary data.</text>
</comment>
<dbReference type="Pfam" id="PF03706">
    <property type="entry name" value="LPG_synthase_TM"/>
    <property type="match status" value="1"/>
</dbReference>
<evidence type="ECO:0000256" key="4">
    <source>
        <dbReference type="ARBA" id="ARBA00022989"/>
    </source>
</evidence>
<protein>
    <recommendedName>
        <fullName evidence="9">TIGR00374 family protein</fullName>
    </recommendedName>
</protein>
<comment type="subcellular location">
    <subcellularLocation>
        <location evidence="1">Cell membrane</location>
        <topology evidence="1">Multi-pass membrane protein</topology>
    </subcellularLocation>
</comment>